<proteinExistence type="predicted"/>
<dbReference type="OrthoDB" id="4338954at2759"/>
<accession>A0A6A6JK62</accession>
<gene>
    <name evidence="1" type="ORF">EI97DRAFT_307183</name>
</gene>
<organism evidence="1 2">
    <name type="scientific">Westerdykella ornata</name>
    <dbReference type="NCBI Taxonomy" id="318751"/>
    <lineage>
        <taxon>Eukaryota</taxon>
        <taxon>Fungi</taxon>
        <taxon>Dikarya</taxon>
        <taxon>Ascomycota</taxon>
        <taxon>Pezizomycotina</taxon>
        <taxon>Dothideomycetes</taxon>
        <taxon>Pleosporomycetidae</taxon>
        <taxon>Pleosporales</taxon>
        <taxon>Sporormiaceae</taxon>
        <taxon>Westerdykella</taxon>
    </lineage>
</organism>
<dbReference type="Proteomes" id="UP000800097">
    <property type="component" value="Unassembled WGS sequence"/>
</dbReference>
<keyword evidence="2" id="KW-1185">Reference proteome</keyword>
<dbReference type="AlphaFoldDB" id="A0A6A6JK62"/>
<dbReference type="RefSeq" id="XP_033654579.1">
    <property type="nucleotide sequence ID" value="XM_033794576.1"/>
</dbReference>
<sequence>MPLRVPRHICTRPFSTTLQTRAAVPQFQYKPQLPSLPNPTPRVGRIAKWYLPTMAVLALTLASLPSTLFAPPPTQNRTVTLPAANSRIGFAIANALEHHNRQAYLTQQRLLEERNHQLLEAYGARNSLEDMERAFEMMSFGVADEGARRMGGGARDETERNRRLEEAYGGRTEIRELQRAMEIYEVQ</sequence>
<reference evidence="1" key="1">
    <citation type="journal article" date="2020" name="Stud. Mycol.">
        <title>101 Dothideomycetes genomes: a test case for predicting lifestyles and emergence of pathogens.</title>
        <authorList>
            <person name="Haridas S."/>
            <person name="Albert R."/>
            <person name="Binder M."/>
            <person name="Bloem J."/>
            <person name="Labutti K."/>
            <person name="Salamov A."/>
            <person name="Andreopoulos B."/>
            <person name="Baker S."/>
            <person name="Barry K."/>
            <person name="Bills G."/>
            <person name="Bluhm B."/>
            <person name="Cannon C."/>
            <person name="Castanera R."/>
            <person name="Culley D."/>
            <person name="Daum C."/>
            <person name="Ezra D."/>
            <person name="Gonzalez J."/>
            <person name="Henrissat B."/>
            <person name="Kuo A."/>
            <person name="Liang C."/>
            <person name="Lipzen A."/>
            <person name="Lutzoni F."/>
            <person name="Magnuson J."/>
            <person name="Mondo S."/>
            <person name="Nolan M."/>
            <person name="Ohm R."/>
            <person name="Pangilinan J."/>
            <person name="Park H.-J."/>
            <person name="Ramirez L."/>
            <person name="Alfaro M."/>
            <person name="Sun H."/>
            <person name="Tritt A."/>
            <person name="Yoshinaga Y."/>
            <person name="Zwiers L.-H."/>
            <person name="Turgeon B."/>
            <person name="Goodwin S."/>
            <person name="Spatafora J."/>
            <person name="Crous P."/>
            <person name="Grigoriev I."/>
        </authorList>
    </citation>
    <scope>NUCLEOTIDE SEQUENCE</scope>
    <source>
        <strain evidence="1">CBS 379.55</strain>
    </source>
</reference>
<evidence type="ECO:0000313" key="1">
    <source>
        <dbReference type="EMBL" id="KAF2277040.1"/>
    </source>
</evidence>
<evidence type="ECO:0000313" key="2">
    <source>
        <dbReference type="Proteomes" id="UP000800097"/>
    </source>
</evidence>
<protein>
    <submittedName>
        <fullName evidence="1">Uncharacterized protein</fullName>
    </submittedName>
</protein>
<dbReference type="EMBL" id="ML986491">
    <property type="protein sequence ID" value="KAF2277040.1"/>
    <property type="molecule type" value="Genomic_DNA"/>
</dbReference>
<dbReference type="GeneID" id="54547751"/>
<name>A0A6A6JK62_WESOR</name>